<evidence type="ECO:0000256" key="2">
    <source>
        <dbReference type="SAM" id="Phobius"/>
    </source>
</evidence>
<keyword evidence="4" id="KW-1185">Reference proteome</keyword>
<keyword evidence="2" id="KW-0472">Membrane</keyword>
<comment type="caution">
    <text evidence="3">The sequence shown here is derived from an EMBL/GenBank/DDBJ whole genome shotgun (WGS) entry which is preliminary data.</text>
</comment>
<sequence length="303" mass="32702">MAPAGQQSKRKFSTPLETLRLPKHLQASSSPRPSMSSSGTKVVSVRTPKRPTAPAAVTESPGNWTHPRLREINRRRNRTTFTDKNIRKIAYNIAALIGLWVLQWAAESVSDRFLGPDSLRRETKNMCSWAYLLVQTLPFINIGIALLPLFRTEDNISDIPLTPGQRKLLGLPPSSAPPTPNAVYSTPPRYSRTPSMSGSIASKASFSGSPLSARGSVNKAAQQSTGSPYSPAASPLNGKSGFNPSLNGNGRRSSFGSPSPLPNSGSLFSEPATPSPSTKKTSVGLNNKWLYEKGRRSSGSWMQ</sequence>
<proteinExistence type="predicted"/>
<dbReference type="InterPro" id="IPR012578">
    <property type="entry name" value="Nucl_pore_cmplx"/>
</dbReference>
<keyword evidence="2" id="KW-1133">Transmembrane helix</keyword>
<dbReference type="GO" id="GO:0070762">
    <property type="term" value="C:nuclear pore transmembrane ring"/>
    <property type="evidence" value="ECO:0007669"/>
    <property type="project" value="TreeGrafter"/>
</dbReference>
<feature type="compositionally biased region" description="Polar residues" evidence="1">
    <location>
        <begin position="219"/>
        <end position="228"/>
    </location>
</feature>
<feature type="compositionally biased region" description="Low complexity" evidence="1">
    <location>
        <begin position="28"/>
        <end position="38"/>
    </location>
</feature>
<dbReference type="EMBL" id="NLAX01000701">
    <property type="protein sequence ID" value="PKS07939.1"/>
    <property type="molecule type" value="Genomic_DNA"/>
</dbReference>
<dbReference type="OrthoDB" id="429932at2759"/>
<evidence type="ECO:0000256" key="1">
    <source>
        <dbReference type="SAM" id="MobiDB-lite"/>
    </source>
</evidence>
<dbReference type="GO" id="GO:0030474">
    <property type="term" value="P:spindle pole body duplication"/>
    <property type="evidence" value="ECO:0007669"/>
    <property type="project" value="TreeGrafter"/>
</dbReference>
<reference evidence="3 4" key="1">
    <citation type="journal article" date="2017" name="G3 (Bethesda)">
        <title>First Draft Genome Sequence of the Pathogenic Fungus Lomentospora prolificans (Formerly Scedosporium prolificans).</title>
        <authorList>
            <person name="Luo R."/>
            <person name="Zimin A."/>
            <person name="Workman R."/>
            <person name="Fan Y."/>
            <person name="Pertea G."/>
            <person name="Grossman N."/>
            <person name="Wear M.P."/>
            <person name="Jia B."/>
            <person name="Miller H."/>
            <person name="Casadevall A."/>
            <person name="Timp W."/>
            <person name="Zhang S.X."/>
            <person name="Salzberg S.L."/>
        </authorList>
    </citation>
    <scope>NUCLEOTIDE SEQUENCE [LARGE SCALE GENOMIC DNA]</scope>
    <source>
        <strain evidence="3 4">JHH-5317</strain>
    </source>
</reference>
<evidence type="ECO:0008006" key="5">
    <source>
        <dbReference type="Google" id="ProtNLM"/>
    </source>
</evidence>
<feature type="compositionally biased region" description="Low complexity" evidence="1">
    <location>
        <begin position="253"/>
        <end position="269"/>
    </location>
</feature>
<dbReference type="PANTHER" id="PTHR28003">
    <property type="entry name" value="NUCLEOPORIN POM34"/>
    <property type="match status" value="1"/>
</dbReference>
<dbReference type="STRING" id="41688.A0A2N3N672"/>
<evidence type="ECO:0000313" key="3">
    <source>
        <dbReference type="EMBL" id="PKS07939.1"/>
    </source>
</evidence>
<feature type="compositionally biased region" description="Polar residues" evidence="1">
    <location>
        <begin position="275"/>
        <end position="285"/>
    </location>
</feature>
<accession>A0A2N3N672</accession>
<dbReference type="InParanoid" id="A0A2N3N672"/>
<gene>
    <name evidence="3" type="ORF">jhhlp_006551</name>
</gene>
<dbReference type="PANTHER" id="PTHR28003:SF1">
    <property type="entry name" value="NUCLEOPORIN POM34"/>
    <property type="match status" value="1"/>
</dbReference>
<feature type="region of interest" description="Disordered" evidence="1">
    <location>
        <begin position="167"/>
        <end position="303"/>
    </location>
</feature>
<keyword evidence="2" id="KW-0812">Transmembrane</keyword>
<feature type="compositionally biased region" description="Polar residues" evidence="1">
    <location>
        <begin position="192"/>
        <end position="210"/>
    </location>
</feature>
<organism evidence="3 4">
    <name type="scientific">Lomentospora prolificans</name>
    <dbReference type="NCBI Taxonomy" id="41688"/>
    <lineage>
        <taxon>Eukaryota</taxon>
        <taxon>Fungi</taxon>
        <taxon>Dikarya</taxon>
        <taxon>Ascomycota</taxon>
        <taxon>Pezizomycotina</taxon>
        <taxon>Sordariomycetes</taxon>
        <taxon>Hypocreomycetidae</taxon>
        <taxon>Microascales</taxon>
        <taxon>Microascaceae</taxon>
        <taxon>Lomentospora</taxon>
    </lineage>
</organism>
<feature type="compositionally biased region" description="Polar residues" evidence="1">
    <location>
        <begin position="240"/>
        <end position="252"/>
    </location>
</feature>
<feature type="region of interest" description="Disordered" evidence="1">
    <location>
        <begin position="1"/>
        <end position="67"/>
    </location>
</feature>
<dbReference type="Pfam" id="PF08058">
    <property type="entry name" value="NPCC"/>
    <property type="match status" value="1"/>
</dbReference>
<dbReference type="Proteomes" id="UP000233524">
    <property type="component" value="Unassembled WGS sequence"/>
</dbReference>
<feature type="transmembrane region" description="Helical" evidence="2">
    <location>
        <begin position="129"/>
        <end position="150"/>
    </location>
</feature>
<dbReference type="VEuPathDB" id="FungiDB:jhhlp_006551"/>
<feature type="transmembrane region" description="Helical" evidence="2">
    <location>
        <begin position="89"/>
        <end position="106"/>
    </location>
</feature>
<dbReference type="AlphaFoldDB" id="A0A2N3N672"/>
<name>A0A2N3N672_9PEZI</name>
<dbReference type="GO" id="GO:0005640">
    <property type="term" value="C:nuclear outer membrane"/>
    <property type="evidence" value="ECO:0007669"/>
    <property type="project" value="TreeGrafter"/>
</dbReference>
<protein>
    <recommendedName>
        <fullName evidence="5">Nuclear pore complex component</fullName>
    </recommendedName>
</protein>
<dbReference type="GO" id="GO:0006606">
    <property type="term" value="P:protein import into nucleus"/>
    <property type="evidence" value="ECO:0007669"/>
    <property type="project" value="TreeGrafter"/>
</dbReference>
<evidence type="ECO:0000313" key="4">
    <source>
        <dbReference type="Proteomes" id="UP000233524"/>
    </source>
</evidence>